<comment type="caution">
    <text evidence="9">The sequence shown here is derived from an EMBL/GenBank/DDBJ whole genome shotgun (WGS) entry which is preliminary data.</text>
</comment>
<evidence type="ECO:0000256" key="3">
    <source>
        <dbReference type="ARBA" id="ARBA00022670"/>
    </source>
</evidence>
<dbReference type="PANTHER" id="PTHR43330:SF27">
    <property type="entry name" value="METHIONINE AMINOPEPTIDASE"/>
    <property type="match status" value="1"/>
</dbReference>
<name>A0AA37UKA9_9MICO</name>
<dbReference type="PANTHER" id="PTHR43330">
    <property type="entry name" value="METHIONINE AMINOPEPTIDASE"/>
    <property type="match status" value="1"/>
</dbReference>
<feature type="binding site" evidence="6">
    <location>
        <position position="181"/>
    </location>
    <ligand>
        <name>a divalent metal cation</name>
        <dbReference type="ChEBI" id="CHEBI:60240"/>
        <label>2</label>
        <note>catalytic</note>
    </ligand>
</feature>
<dbReference type="Pfam" id="PF00557">
    <property type="entry name" value="Peptidase_M24"/>
    <property type="match status" value="1"/>
</dbReference>
<keyword evidence="3 6" id="KW-0645">Protease</keyword>
<evidence type="ECO:0000256" key="4">
    <source>
        <dbReference type="ARBA" id="ARBA00022723"/>
    </source>
</evidence>
<feature type="binding site" evidence="6">
    <location>
        <position position="245"/>
    </location>
    <ligand>
        <name>a divalent metal cation</name>
        <dbReference type="ChEBI" id="CHEBI:60240"/>
        <label>2</label>
        <note>catalytic</note>
    </ligand>
</feature>
<dbReference type="InterPro" id="IPR001714">
    <property type="entry name" value="Pept_M24_MAP"/>
</dbReference>
<dbReference type="GO" id="GO:0006508">
    <property type="term" value="P:proteolysis"/>
    <property type="evidence" value="ECO:0007669"/>
    <property type="project" value="UniProtKB-KW"/>
</dbReference>
<keyword evidence="4 6" id="KW-0479">Metal-binding</keyword>
<comment type="subunit">
    <text evidence="6">Monomer.</text>
</comment>
<comment type="catalytic activity">
    <reaction evidence="6 7">
        <text>Release of N-terminal amino acids, preferentially methionine, from peptides and arylamides.</text>
        <dbReference type="EC" id="3.4.11.18"/>
    </reaction>
</comment>
<feature type="domain" description="Peptidase M24" evidence="8">
    <location>
        <begin position="19"/>
        <end position="252"/>
    </location>
</feature>
<dbReference type="GO" id="GO:0004239">
    <property type="term" value="F:initiator methionyl aminopeptidase activity"/>
    <property type="evidence" value="ECO:0007669"/>
    <property type="project" value="UniProtKB-UniRule"/>
</dbReference>
<evidence type="ECO:0000256" key="5">
    <source>
        <dbReference type="ARBA" id="ARBA00022801"/>
    </source>
</evidence>
<dbReference type="PROSITE" id="PS00680">
    <property type="entry name" value="MAP_1"/>
    <property type="match status" value="1"/>
</dbReference>
<dbReference type="InterPro" id="IPR000994">
    <property type="entry name" value="Pept_M24"/>
</dbReference>
<keyword evidence="5 6" id="KW-0378">Hydrolase</keyword>
<reference evidence="9 10" key="1">
    <citation type="journal article" date="2014" name="Int. J. Syst. Evol. Microbiol.">
        <title>Complete genome sequence of Corynebacterium casei LMG S-19264T (=DSM 44701T), isolated from a smear-ripened cheese.</title>
        <authorList>
            <consortium name="US DOE Joint Genome Institute (JGI-PGF)"/>
            <person name="Walter F."/>
            <person name="Albersmeier A."/>
            <person name="Kalinowski J."/>
            <person name="Ruckert C."/>
        </authorList>
    </citation>
    <scope>NUCLEOTIDE SEQUENCE [LARGE SCALE GENOMIC DNA]</scope>
    <source>
        <strain evidence="9 10">NBRC 112289</strain>
    </source>
</reference>
<dbReference type="Proteomes" id="UP001157160">
    <property type="component" value="Unassembled WGS sequence"/>
</dbReference>
<dbReference type="InterPro" id="IPR002467">
    <property type="entry name" value="Pept_M24A_MAP1"/>
</dbReference>
<comment type="cofactor">
    <cofactor evidence="6">
        <name>Co(2+)</name>
        <dbReference type="ChEBI" id="CHEBI:48828"/>
    </cofactor>
    <cofactor evidence="6">
        <name>Zn(2+)</name>
        <dbReference type="ChEBI" id="CHEBI:29105"/>
    </cofactor>
    <cofactor evidence="6">
        <name>Mn(2+)</name>
        <dbReference type="ChEBI" id="CHEBI:29035"/>
    </cofactor>
    <cofactor evidence="6">
        <name>Fe(2+)</name>
        <dbReference type="ChEBI" id="CHEBI:29033"/>
    </cofactor>
    <text evidence="6">Binds 2 divalent metal cations per subunit. Has a high-affinity and a low affinity metal-binding site. The true nature of the physiological cofactor is under debate. The enzyme is active with cobalt, zinc, manganese or divalent iron ions. Most likely, methionine aminopeptidases function as mononuclear Fe(2+)-metalloproteases under physiological conditions, and the catalytically relevant metal-binding site has been assigned to the histidine-containing high-affinity site.</text>
</comment>
<gene>
    <name evidence="9" type="primary">map_2</name>
    <name evidence="6" type="synonym">map</name>
    <name evidence="9" type="ORF">GCM10025874_26910</name>
</gene>
<feature type="binding site" evidence="6">
    <location>
        <position position="82"/>
    </location>
    <ligand>
        <name>substrate</name>
    </ligand>
</feature>
<evidence type="ECO:0000313" key="10">
    <source>
        <dbReference type="Proteomes" id="UP001157160"/>
    </source>
</evidence>
<dbReference type="RefSeq" id="WP_284233554.1">
    <property type="nucleotide sequence ID" value="NZ_BSUL01000001.1"/>
</dbReference>
<evidence type="ECO:0000256" key="7">
    <source>
        <dbReference type="RuleBase" id="RU003653"/>
    </source>
</evidence>
<dbReference type="HAMAP" id="MF_01974">
    <property type="entry name" value="MetAP_1"/>
    <property type="match status" value="1"/>
</dbReference>
<organism evidence="9 10">
    <name type="scientific">Arenivirga flava</name>
    <dbReference type="NCBI Taxonomy" id="1930060"/>
    <lineage>
        <taxon>Bacteria</taxon>
        <taxon>Bacillati</taxon>
        <taxon>Actinomycetota</taxon>
        <taxon>Actinomycetes</taxon>
        <taxon>Micrococcales</taxon>
        <taxon>Microbacteriaceae</taxon>
        <taxon>Arenivirga</taxon>
    </lineage>
</organism>
<keyword evidence="2 6" id="KW-0031">Aminopeptidase</keyword>
<protein>
    <recommendedName>
        <fullName evidence="6 7">Methionine aminopeptidase</fullName>
        <shortName evidence="6">MAP</shortName>
        <shortName evidence="6">MetAP</shortName>
        <ecNumber evidence="6 7">3.4.11.18</ecNumber>
    </recommendedName>
    <alternativeName>
        <fullName evidence="6">Peptidase M</fullName>
    </alternativeName>
</protein>
<accession>A0AA37UKA9</accession>
<dbReference type="EMBL" id="BSUL01000001">
    <property type="protein sequence ID" value="GMA29438.1"/>
    <property type="molecule type" value="Genomic_DNA"/>
</dbReference>
<keyword evidence="10" id="KW-1185">Reference proteome</keyword>
<dbReference type="AlphaFoldDB" id="A0AA37UKA9"/>
<proteinExistence type="inferred from homology"/>
<evidence type="ECO:0000256" key="2">
    <source>
        <dbReference type="ARBA" id="ARBA00022438"/>
    </source>
</evidence>
<dbReference type="PRINTS" id="PR00599">
    <property type="entry name" value="MAPEPTIDASE"/>
</dbReference>
<feature type="binding site" evidence="6">
    <location>
        <position position="245"/>
    </location>
    <ligand>
        <name>a divalent metal cation</name>
        <dbReference type="ChEBI" id="CHEBI:60240"/>
        <label>1</label>
    </ligand>
</feature>
<comment type="similarity">
    <text evidence="6">Belongs to the peptidase M24A family. Methionine aminopeptidase type 1 subfamily.</text>
</comment>
<feature type="binding site" evidence="6">
    <location>
        <position position="188"/>
    </location>
    <ligand>
        <name>substrate</name>
    </ligand>
</feature>
<feature type="binding site" evidence="6">
    <location>
        <position position="214"/>
    </location>
    <ligand>
        <name>a divalent metal cation</name>
        <dbReference type="ChEBI" id="CHEBI:60240"/>
        <label>2</label>
        <note>catalytic</note>
    </ligand>
</feature>
<evidence type="ECO:0000256" key="1">
    <source>
        <dbReference type="ARBA" id="ARBA00002521"/>
    </source>
</evidence>
<feature type="binding site" evidence="6">
    <location>
        <position position="99"/>
    </location>
    <ligand>
        <name>a divalent metal cation</name>
        <dbReference type="ChEBI" id="CHEBI:60240"/>
        <label>1</label>
    </ligand>
</feature>
<feature type="binding site" evidence="6">
    <location>
        <position position="110"/>
    </location>
    <ligand>
        <name>a divalent metal cation</name>
        <dbReference type="ChEBI" id="CHEBI:60240"/>
        <label>1</label>
    </ligand>
</feature>
<dbReference type="GO" id="GO:0005829">
    <property type="term" value="C:cytosol"/>
    <property type="evidence" value="ECO:0007669"/>
    <property type="project" value="TreeGrafter"/>
</dbReference>
<feature type="binding site" evidence="6">
    <location>
        <position position="110"/>
    </location>
    <ligand>
        <name>a divalent metal cation</name>
        <dbReference type="ChEBI" id="CHEBI:60240"/>
        <label>2</label>
        <note>catalytic</note>
    </ligand>
</feature>
<evidence type="ECO:0000259" key="8">
    <source>
        <dbReference type="Pfam" id="PF00557"/>
    </source>
</evidence>
<dbReference type="InterPro" id="IPR036005">
    <property type="entry name" value="Creatinase/aminopeptidase-like"/>
</dbReference>
<dbReference type="SUPFAM" id="SSF55920">
    <property type="entry name" value="Creatinase/aminopeptidase"/>
    <property type="match status" value="1"/>
</dbReference>
<sequence length="279" mass="29801">MRPFRRSIYKSPAQLRLMVEPGLVTARALRAALDAVAPGVSTLELDAIAERSIRDAGGAPNFMKEPGYHHTLCVSVNDEVVHGVPGGRVLEAGDVVSIDCGAEVGGWNGDSAATVVVPDPGGDLRAGQELNRVTEQSLWHGIAALSRAEHLNEVGAAIESYVRSQERDGVRYGILEDYVGHGIGRSMHEDPPVFNYRVQQRGPEVKPGLVVAIEPMITLGTIETVIEDDAWTITTEDGSLAAHWEHSVAVHERGVWVLTAEDGGAAALAPLGVRPVPLH</sequence>
<evidence type="ECO:0000256" key="6">
    <source>
        <dbReference type="HAMAP-Rule" id="MF_01974"/>
    </source>
</evidence>
<evidence type="ECO:0000313" key="9">
    <source>
        <dbReference type="EMBL" id="GMA29438.1"/>
    </source>
</evidence>
<dbReference type="GO" id="GO:0070006">
    <property type="term" value="F:metalloaminopeptidase activity"/>
    <property type="evidence" value="ECO:0007669"/>
    <property type="project" value="UniProtKB-UniRule"/>
</dbReference>
<dbReference type="GO" id="GO:0046872">
    <property type="term" value="F:metal ion binding"/>
    <property type="evidence" value="ECO:0007669"/>
    <property type="project" value="UniProtKB-UniRule"/>
</dbReference>
<dbReference type="NCBIfam" id="TIGR00500">
    <property type="entry name" value="met_pdase_I"/>
    <property type="match status" value="1"/>
</dbReference>
<dbReference type="Gene3D" id="3.90.230.10">
    <property type="entry name" value="Creatinase/methionine aminopeptidase superfamily"/>
    <property type="match status" value="1"/>
</dbReference>
<dbReference type="EC" id="3.4.11.18" evidence="6 7"/>
<comment type="function">
    <text evidence="1 6">Removes the N-terminal methionine from nascent proteins. The N-terminal methionine is often cleaved when the second residue in the primary sequence is small and uncharged (Met-Ala-, Cys, Gly, Pro, Ser, Thr, or Val). Requires deformylation of the N(alpha)-formylated initiator methionine before it can be hydrolyzed.</text>
</comment>